<dbReference type="RefSeq" id="XP_009219941.1">
    <property type="nucleotide sequence ID" value="XM_009221677.1"/>
</dbReference>
<feature type="compositionally biased region" description="Basic and acidic residues" evidence="1">
    <location>
        <begin position="34"/>
        <end position="46"/>
    </location>
</feature>
<dbReference type="VEuPathDB" id="FungiDB:GGTG_03894"/>
<dbReference type="EnsemblFungi" id="EJT78796">
    <property type="protein sequence ID" value="EJT78796"/>
    <property type="gene ID" value="GGTG_03894"/>
</dbReference>
<protein>
    <submittedName>
        <fullName evidence="2 3">Uncharacterized protein</fullName>
    </submittedName>
</protein>
<keyword evidence="4" id="KW-1185">Reference proteome</keyword>
<evidence type="ECO:0000313" key="3">
    <source>
        <dbReference type="EnsemblFungi" id="EJT78796"/>
    </source>
</evidence>
<evidence type="ECO:0000256" key="1">
    <source>
        <dbReference type="SAM" id="MobiDB-lite"/>
    </source>
</evidence>
<reference evidence="3" key="5">
    <citation type="submission" date="2018-04" db="UniProtKB">
        <authorList>
            <consortium name="EnsemblFungi"/>
        </authorList>
    </citation>
    <scope>IDENTIFICATION</scope>
    <source>
        <strain evidence="3">R3-111a-1</strain>
    </source>
</reference>
<dbReference type="AlphaFoldDB" id="J3NRJ0"/>
<reference evidence="4" key="1">
    <citation type="submission" date="2010-07" db="EMBL/GenBank/DDBJ databases">
        <title>The genome sequence of Gaeumannomyces graminis var. tritici strain R3-111a-1.</title>
        <authorList>
            <consortium name="The Broad Institute Genome Sequencing Platform"/>
            <person name="Ma L.-J."/>
            <person name="Dead R."/>
            <person name="Young S."/>
            <person name="Zeng Q."/>
            <person name="Koehrsen M."/>
            <person name="Alvarado L."/>
            <person name="Berlin A."/>
            <person name="Chapman S.B."/>
            <person name="Chen Z."/>
            <person name="Freedman E."/>
            <person name="Gellesch M."/>
            <person name="Goldberg J."/>
            <person name="Griggs A."/>
            <person name="Gujja S."/>
            <person name="Heilman E.R."/>
            <person name="Heiman D."/>
            <person name="Hepburn T."/>
            <person name="Howarth C."/>
            <person name="Jen D."/>
            <person name="Larson L."/>
            <person name="Mehta T."/>
            <person name="Neiman D."/>
            <person name="Pearson M."/>
            <person name="Roberts A."/>
            <person name="Saif S."/>
            <person name="Shea T."/>
            <person name="Shenoy N."/>
            <person name="Sisk P."/>
            <person name="Stolte C."/>
            <person name="Sykes S."/>
            <person name="Walk T."/>
            <person name="White J."/>
            <person name="Yandava C."/>
            <person name="Haas B."/>
            <person name="Nusbaum C."/>
            <person name="Birren B."/>
        </authorList>
    </citation>
    <scope>NUCLEOTIDE SEQUENCE [LARGE SCALE GENOMIC DNA]</scope>
    <source>
        <strain evidence="4">R3-111a-1</strain>
    </source>
</reference>
<dbReference type="Proteomes" id="UP000006039">
    <property type="component" value="Unassembled WGS sequence"/>
</dbReference>
<sequence>MPPKKPLVWTTVAARLGVNAPPSKVHVLATGRQGEPKEYGKEEGRAGMHNAAGQRDVAGL</sequence>
<reference evidence="2" key="3">
    <citation type="submission" date="2010-09" db="EMBL/GenBank/DDBJ databases">
        <title>Annotation of Gaeumannomyces graminis var. tritici R3-111a-1.</title>
        <authorList>
            <consortium name="The Broad Institute Genome Sequencing Platform"/>
            <person name="Ma L.-J."/>
            <person name="Dead R."/>
            <person name="Young S.K."/>
            <person name="Zeng Q."/>
            <person name="Gargeya S."/>
            <person name="Fitzgerald M."/>
            <person name="Haas B."/>
            <person name="Abouelleil A."/>
            <person name="Alvarado L."/>
            <person name="Arachchi H.M."/>
            <person name="Berlin A."/>
            <person name="Brown A."/>
            <person name="Chapman S.B."/>
            <person name="Chen Z."/>
            <person name="Dunbar C."/>
            <person name="Freedman E."/>
            <person name="Gearin G."/>
            <person name="Gellesch M."/>
            <person name="Goldberg J."/>
            <person name="Griggs A."/>
            <person name="Gujja S."/>
            <person name="Heiman D."/>
            <person name="Howarth C."/>
            <person name="Larson L."/>
            <person name="Lui A."/>
            <person name="MacDonald P.J.P."/>
            <person name="Mehta T."/>
            <person name="Montmayeur A."/>
            <person name="Murphy C."/>
            <person name="Neiman D."/>
            <person name="Pearson M."/>
            <person name="Priest M."/>
            <person name="Roberts A."/>
            <person name="Saif S."/>
            <person name="Shea T."/>
            <person name="Shenoy N."/>
            <person name="Sisk P."/>
            <person name="Stolte C."/>
            <person name="Sykes S."/>
            <person name="Yandava C."/>
            <person name="Wortman J."/>
            <person name="Nusbaum C."/>
            <person name="Birren B."/>
        </authorList>
    </citation>
    <scope>NUCLEOTIDE SEQUENCE</scope>
    <source>
        <strain evidence="2">R3-111a-1</strain>
    </source>
</reference>
<accession>J3NRJ0</accession>
<organism evidence="2">
    <name type="scientific">Gaeumannomyces tritici (strain R3-111a-1)</name>
    <name type="common">Wheat and barley take-all root rot fungus</name>
    <name type="synonym">Gaeumannomyces graminis var. tritici</name>
    <dbReference type="NCBI Taxonomy" id="644352"/>
    <lineage>
        <taxon>Eukaryota</taxon>
        <taxon>Fungi</taxon>
        <taxon>Dikarya</taxon>
        <taxon>Ascomycota</taxon>
        <taxon>Pezizomycotina</taxon>
        <taxon>Sordariomycetes</taxon>
        <taxon>Sordariomycetidae</taxon>
        <taxon>Magnaporthales</taxon>
        <taxon>Magnaporthaceae</taxon>
        <taxon>Gaeumannomyces</taxon>
    </lineage>
</organism>
<dbReference type="HOGENOM" id="CLU_2941877_0_0_1"/>
<evidence type="ECO:0000313" key="4">
    <source>
        <dbReference type="Proteomes" id="UP000006039"/>
    </source>
</evidence>
<evidence type="ECO:0000313" key="2">
    <source>
        <dbReference type="EMBL" id="EJT78796.1"/>
    </source>
</evidence>
<reference evidence="2" key="2">
    <citation type="submission" date="2010-07" db="EMBL/GenBank/DDBJ databases">
        <authorList>
            <consortium name="The Broad Institute Genome Sequencing Platform"/>
            <consortium name="Broad Institute Genome Sequencing Center for Infectious Disease"/>
            <person name="Ma L.-J."/>
            <person name="Dead R."/>
            <person name="Young S."/>
            <person name="Zeng Q."/>
            <person name="Koehrsen M."/>
            <person name="Alvarado L."/>
            <person name="Berlin A."/>
            <person name="Chapman S.B."/>
            <person name="Chen Z."/>
            <person name="Freedman E."/>
            <person name="Gellesch M."/>
            <person name="Goldberg J."/>
            <person name="Griggs A."/>
            <person name="Gujja S."/>
            <person name="Heilman E.R."/>
            <person name="Heiman D."/>
            <person name="Hepburn T."/>
            <person name="Howarth C."/>
            <person name="Jen D."/>
            <person name="Larson L."/>
            <person name="Mehta T."/>
            <person name="Neiman D."/>
            <person name="Pearson M."/>
            <person name="Roberts A."/>
            <person name="Saif S."/>
            <person name="Shea T."/>
            <person name="Shenoy N."/>
            <person name="Sisk P."/>
            <person name="Stolte C."/>
            <person name="Sykes S."/>
            <person name="Walk T."/>
            <person name="White J."/>
            <person name="Yandava C."/>
            <person name="Haas B."/>
            <person name="Nusbaum C."/>
            <person name="Birren B."/>
        </authorList>
    </citation>
    <scope>NUCLEOTIDE SEQUENCE</scope>
    <source>
        <strain evidence="2">R3-111a-1</strain>
    </source>
</reference>
<reference evidence="3" key="4">
    <citation type="journal article" date="2015" name="G3 (Bethesda)">
        <title>Genome sequences of three phytopathogenic species of the Magnaporthaceae family of fungi.</title>
        <authorList>
            <person name="Okagaki L.H."/>
            <person name="Nunes C.C."/>
            <person name="Sailsbery J."/>
            <person name="Clay B."/>
            <person name="Brown D."/>
            <person name="John T."/>
            <person name="Oh Y."/>
            <person name="Young N."/>
            <person name="Fitzgerald M."/>
            <person name="Haas B.J."/>
            <person name="Zeng Q."/>
            <person name="Young S."/>
            <person name="Adiconis X."/>
            <person name="Fan L."/>
            <person name="Levin J.Z."/>
            <person name="Mitchell T.K."/>
            <person name="Okubara P.A."/>
            <person name="Farman M.L."/>
            <person name="Kohn L.M."/>
            <person name="Birren B."/>
            <person name="Ma L.-J."/>
            <person name="Dean R.A."/>
        </authorList>
    </citation>
    <scope>NUCLEOTIDE SEQUENCE</scope>
    <source>
        <strain evidence="3">R3-111a-1</strain>
    </source>
</reference>
<name>J3NRJ0_GAET3</name>
<proteinExistence type="predicted"/>
<gene>
    <name evidence="3" type="primary">20344352</name>
    <name evidence="2" type="ORF">GGTG_03894</name>
</gene>
<dbReference type="GeneID" id="20344352"/>
<feature type="region of interest" description="Disordered" evidence="1">
    <location>
        <begin position="30"/>
        <end position="60"/>
    </location>
</feature>
<dbReference type="EMBL" id="GL385396">
    <property type="protein sequence ID" value="EJT78796.1"/>
    <property type="molecule type" value="Genomic_DNA"/>
</dbReference>